<dbReference type="AlphaFoldDB" id="A0AAV3Q3Q5"/>
<keyword evidence="2" id="KW-1185">Reference proteome</keyword>
<comment type="caution">
    <text evidence="1">The sequence shown here is derived from an EMBL/GenBank/DDBJ whole genome shotgun (WGS) entry which is preliminary data.</text>
</comment>
<evidence type="ECO:0000313" key="1">
    <source>
        <dbReference type="EMBL" id="GAA0158036.1"/>
    </source>
</evidence>
<proteinExistence type="predicted"/>
<dbReference type="Proteomes" id="UP001454036">
    <property type="component" value="Unassembled WGS sequence"/>
</dbReference>
<organism evidence="1 2">
    <name type="scientific">Lithospermum erythrorhizon</name>
    <name type="common">Purple gromwell</name>
    <name type="synonym">Lithospermum officinale var. erythrorhizon</name>
    <dbReference type="NCBI Taxonomy" id="34254"/>
    <lineage>
        <taxon>Eukaryota</taxon>
        <taxon>Viridiplantae</taxon>
        <taxon>Streptophyta</taxon>
        <taxon>Embryophyta</taxon>
        <taxon>Tracheophyta</taxon>
        <taxon>Spermatophyta</taxon>
        <taxon>Magnoliopsida</taxon>
        <taxon>eudicotyledons</taxon>
        <taxon>Gunneridae</taxon>
        <taxon>Pentapetalae</taxon>
        <taxon>asterids</taxon>
        <taxon>lamiids</taxon>
        <taxon>Boraginales</taxon>
        <taxon>Boraginaceae</taxon>
        <taxon>Boraginoideae</taxon>
        <taxon>Lithospermeae</taxon>
        <taxon>Lithospermum</taxon>
    </lineage>
</organism>
<accession>A0AAV3Q3Q5</accession>
<sequence>MEVREVPAYDGTHTLHVLEEPDDWRTPKAQYLVNGQLLESITKAQKIKSRSFRFYMYNDELYKKSWDGPLLSYVSQ</sequence>
<reference evidence="1 2" key="1">
    <citation type="submission" date="2024-01" db="EMBL/GenBank/DDBJ databases">
        <title>The complete chloroplast genome sequence of Lithospermum erythrorhizon: insights into the phylogenetic relationship among Boraginaceae species and the maternal lineages of purple gromwells.</title>
        <authorList>
            <person name="Okada T."/>
            <person name="Watanabe K."/>
        </authorList>
    </citation>
    <scope>NUCLEOTIDE SEQUENCE [LARGE SCALE GENOMIC DNA]</scope>
</reference>
<evidence type="ECO:0000313" key="2">
    <source>
        <dbReference type="Proteomes" id="UP001454036"/>
    </source>
</evidence>
<dbReference type="EMBL" id="BAABME010035108">
    <property type="protein sequence ID" value="GAA0158036.1"/>
    <property type="molecule type" value="Genomic_DNA"/>
</dbReference>
<gene>
    <name evidence="1" type="ORF">LIER_43423</name>
</gene>
<name>A0AAV3Q3Q5_LITER</name>
<protein>
    <submittedName>
        <fullName evidence="1">Uncharacterized protein</fullName>
    </submittedName>
</protein>